<gene>
    <name evidence="1" type="ORF">Cvel_18125</name>
</gene>
<evidence type="ECO:0000313" key="1">
    <source>
        <dbReference type="EMBL" id="CEM16405.1"/>
    </source>
</evidence>
<organism evidence="1">
    <name type="scientific">Chromera velia CCMP2878</name>
    <dbReference type="NCBI Taxonomy" id="1169474"/>
    <lineage>
        <taxon>Eukaryota</taxon>
        <taxon>Sar</taxon>
        <taxon>Alveolata</taxon>
        <taxon>Colpodellida</taxon>
        <taxon>Chromeraceae</taxon>
        <taxon>Chromera</taxon>
    </lineage>
</organism>
<name>A0A0G4FQ41_9ALVE</name>
<dbReference type="EMBL" id="CDMZ01000537">
    <property type="protein sequence ID" value="CEM16405.1"/>
    <property type="molecule type" value="Genomic_DNA"/>
</dbReference>
<sequence>MRHKDKLVRERGRLITRKRKVYACAQAERLAQEAVRDPSAVWKWKSAQQMGGDRVRDRPSADAFSNFWASLFEGEGLPDLPLPSSPPPLPRSPFFSISLSVGLRPMREILSVRVGRYLRSLSLARLALPQALWAYHRRASGSAKRLGQPVSSALLEGEPDEVDFRTSDSRLRRGARSREVNEWLGDWANPVSVTERRRGRQGR</sequence>
<dbReference type="AlphaFoldDB" id="A0A0G4FQ41"/>
<reference evidence="1" key="1">
    <citation type="submission" date="2014-11" db="EMBL/GenBank/DDBJ databases">
        <authorList>
            <person name="Otto D Thomas"/>
            <person name="Naeem Raeece"/>
        </authorList>
    </citation>
    <scope>NUCLEOTIDE SEQUENCE</scope>
</reference>
<accession>A0A0G4FQ41</accession>
<proteinExistence type="predicted"/>
<protein>
    <submittedName>
        <fullName evidence="1">Uncharacterized protein</fullName>
    </submittedName>
</protein>
<dbReference type="VEuPathDB" id="CryptoDB:Cvel_18125"/>